<dbReference type="STRING" id="34060.B0181_03880"/>
<reference evidence="1 2" key="1">
    <citation type="submission" date="2017-02" db="EMBL/GenBank/DDBJ databases">
        <title>Draft genome sequence of Moraxella caviae CCUG 355 type strain.</title>
        <authorList>
            <person name="Engstrom-Jakobsson H."/>
            <person name="Salva-Serra F."/>
            <person name="Thorell K."/>
            <person name="Gonzales-Siles L."/>
            <person name="Karlsson R."/>
            <person name="Boulund F."/>
            <person name="Engstrand L."/>
            <person name="Moore E."/>
        </authorList>
    </citation>
    <scope>NUCLEOTIDE SEQUENCE [LARGE SCALE GENOMIC DNA]</scope>
    <source>
        <strain evidence="1 2">CCUG 355</strain>
    </source>
</reference>
<sequence length="77" mass="9087">MDWLFWFGGLNKPSNLLPHFPKSTHQSPTHFAILKIIYQSSCQMMYNFGKFTNPNTQSRKFLLHYGHYSLILFYAAL</sequence>
<accession>A0A1T0A658</accession>
<organism evidence="1 2">
    <name type="scientific">Moraxella caviae</name>
    <dbReference type="NCBI Taxonomy" id="34060"/>
    <lineage>
        <taxon>Bacteria</taxon>
        <taxon>Pseudomonadati</taxon>
        <taxon>Pseudomonadota</taxon>
        <taxon>Gammaproteobacteria</taxon>
        <taxon>Moraxellales</taxon>
        <taxon>Moraxellaceae</taxon>
        <taxon>Moraxella</taxon>
    </lineage>
</organism>
<protein>
    <submittedName>
        <fullName evidence="1">Uncharacterized protein</fullName>
    </submittedName>
</protein>
<keyword evidence="2" id="KW-1185">Reference proteome</keyword>
<comment type="caution">
    <text evidence="1">The sequence shown here is derived from an EMBL/GenBank/DDBJ whole genome shotgun (WGS) entry which is preliminary data.</text>
</comment>
<evidence type="ECO:0000313" key="1">
    <source>
        <dbReference type="EMBL" id="OOR91078.1"/>
    </source>
</evidence>
<dbReference type="EMBL" id="MUXU01000025">
    <property type="protein sequence ID" value="OOR91078.1"/>
    <property type="molecule type" value="Genomic_DNA"/>
</dbReference>
<evidence type="ECO:0000313" key="2">
    <source>
        <dbReference type="Proteomes" id="UP000190435"/>
    </source>
</evidence>
<proteinExistence type="predicted"/>
<dbReference type="AlphaFoldDB" id="A0A1T0A658"/>
<dbReference type="Proteomes" id="UP000190435">
    <property type="component" value="Unassembled WGS sequence"/>
</dbReference>
<name>A0A1T0A658_9GAMM</name>
<gene>
    <name evidence="1" type="ORF">B0181_03880</name>
</gene>